<dbReference type="Proteomes" id="UP000827549">
    <property type="component" value="Chromosome 4"/>
</dbReference>
<accession>A0AAF0Y820</accession>
<sequence length="304" mass="33417">MVTIDHTAYPAIMDDIIAYAPMQALFKLRLTSKAFRARVDALVGRHVLLGPLTVTGTTLLLPKIYRFNPGPSSWAVPANPSVVRVLDVDFGTLDDPALSIVLSQFTGVTTVRRFSLPYTENEELFELPPSARTVVDYLPLSINTYVPVSSGRRHILHVGLCPTVGPNGPATDAAVDDNVEDVVVVLSMDMMPPGLAVPEITFQCLCDTLYGPLISFTQQVTVVGLELLAPAAQTDPAPHPSMQRTYRLIKRFLDGWCEFFRPGAINLRYLTTEEWWAELDEGETSLVGVWPSECNTSLVDVSEN</sequence>
<dbReference type="AlphaFoldDB" id="A0AAF0Y820"/>
<keyword evidence="2" id="KW-1185">Reference proteome</keyword>
<evidence type="ECO:0000313" key="1">
    <source>
        <dbReference type="EMBL" id="WOO81800.1"/>
    </source>
</evidence>
<dbReference type="GeneID" id="87808550"/>
<protein>
    <recommendedName>
        <fullName evidence="3">F-box domain-containing protein</fullName>
    </recommendedName>
</protein>
<dbReference type="RefSeq" id="XP_062627832.1">
    <property type="nucleotide sequence ID" value="XM_062771848.1"/>
</dbReference>
<name>A0AAF0Y820_9TREE</name>
<dbReference type="EMBL" id="CP086717">
    <property type="protein sequence ID" value="WOO81800.1"/>
    <property type="molecule type" value="Genomic_DNA"/>
</dbReference>
<reference evidence="1" key="1">
    <citation type="submission" date="2023-10" db="EMBL/GenBank/DDBJ databases">
        <authorList>
            <person name="Noh H."/>
        </authorList>
    </citation>
    <scope>NUCLEOTIDE SEQUENCE</scope>
    <source>
        <strain evidence="1">DUCC4014</strain>
    </source>
</reference>
<gene>
    <name evidence="1" type="ORF">LOC62_04G005321</name>
</gene>
<proteinExistence type="predicted"/>
<evidence type="ECO:0000313" key="2">
    <source>
        <dbReference type="Proteomes" id="UP000827549"/>
    </source>
</evidence>
<evidence type="ECO:0008006" key="3">
    <source>
        <dbReference type="Google" id="ProtNLM"/>
    </source>
</evidence>
<organism evidence="1 2">
    <name type="scientific">Vanrija pseudolonga</name>
    <dbReference type="NCBI Taxonomy" id="143232"/>
    <lineage>
        <taxon>Eukaryota</taxon>
        <taxon>Fungi</taxon>
        <taxon>Dikarya</taxon>
        <taxon>Basidiomycota</taxon>
        <taxon>Agaricomycotina</taxon>
        <taxon>Tremellomycetes</taxon>
        <taxon>Trichosporonales</taxon>
        <taxon>Trichosporonaceae</taxon>
        <taxon>Vanrija</taxon>
    </lineage>
</organism>